<dbReference type="RefSeq" id="WP_136385573.1">
    <property type="nucleotide sequence ID" value="NZ_SSOD01000010.1"/>
</dbReference>
<evidence type="ECO:0000259" key="1">
    <source>
        <dbReference type="Pfam" id="PF13452"/>
    </source>
</evidence>
<accession>A0A4S4ALU7</accession>
<dbReference type="Gene3D" id="3.10.129.10">
    <property type="entry name" value="Hotdog Thioesterase"/>
    <property type="match status" value="2"/>
</dbReference>
<organism evidence="2 3">
    <name type="scientific">Pseudothauera rhizosphaerae</name>
    <dbReference type="NCBI Taxonomy" id="2565932"/>
    <lineage>
        <taxon>Bacteria</taxon>
        <taxon>Pseudomonadati</taxon>
        <taxon>Pseudomonadota</taxon>
        <taxon>Betaproteobacteria</taxon>
        <taxon>Rhodocyclales</taxon>
        <taxon>Zoogloeaceae</taxon>
        <taxon>Pseudothauera</taxon>
    </lineage>
</organism>
<evidence type="ECO:0000313" key="3">
    <source>
        <dbReference type="Proteomes" id="UP000307956"/>
    </source>
</evidence>
<dbReference type="OrthoDB" id="7183822at2"/>
<protein>
    <submittedName>
        <fullName evidence="2">Acyl-CoA dehydrogenase</fullName>
    </submittedName>
</protein>
<dbReference type="InterPro" id="IPR052741">
    <property type="entry name" value="Mitochondrial_HTD2"/>
</dbReference>
<dbReference type="SUPFAM" id="SSF54637">
    <property type="entry name" value="Thioesterase/thiol ester dehydrase-isomerase"/>
    <property type="match status" value="2"/>
</dbReference>
<dbReference type="InterPro" id="IPR039569">
    <property type="entry name" value="FAS1-like_DH_region"/>
</dbReference>
<dbReference type="PANTHER" id="PTHR28152:SF1">
    <property type="entry name" value="HYDROXYACYL-THIOESTER DEHYDRATASE TYPE 2, MITOCHONDRIAL"/>
    <property type="match status" value="1"/>
</dbReference>
<evidence type="ECO:0000313" key="2">
    <source>
        <dbReference type="EMBL" id="THF60539.1"/>
    </source>
</evidence>
<name>A0A4S4ALU7_9RHOO</name>
<dbReference type="AlphaFoldDB" id="A0A4S4ALU7"/>
<dbReference type="GO" id="GO:0019171">
    <property type="term" value="F:(3R)-hydroxyacyl-[acyl-carrier-protein] dehydratase activity"/>
    <property type="evidence" value="ECO:0007669"/>
    <property type="project" value="TreeGrafter"/>
</dbReference>
<dbReference type="Proteomes" id="UP000307956">
    <property type="component" value="Unassembled WGS sequence"/>
</dbReference>
<dbReference type="InterPro" id="IPR029069">
    <property type="entry name" value="HotDog_dom_sf"/>
</dbReference>
<reference evidence="2 3" key="1">
    <citation type="submission" date="2019-04" db="EMBL/GenBank/DDBJ databases">
        <title>Azoarcus rhizosphaerae sp. nov. isolated from rhizosphere of Ficus religiosa.</title>
        <authorList>
            <person name="Lin S.-Y."/>
            <person name="Hameed A."/>
            <person name="Hsu Y.-H."/>
            <person name="Young C.-C."/>
        </authorList>
    </citation>
    <scope>NUCLEOTIDE SEQUENCE [LARGE SCALE GENOMIC DNA]</scope>
    <source>
        <strain evidence="2 3">CC-YHH848</strain>
    </source>
</reference>
<dbReference type="PANTHER" id="PTHR28152">
    <property type="entry name" value="HYDROXYACYL-THIOESTER DEHYDRATASE TYPE 2, MITOCHONDRIAL"/>
    <property type="match status" value="1"/>
</dbReference>
<keyword evidence="3" id="KW-1185">Reference proteome</keyword>
<sequence length="285" mass="31612">MNDRVGASGPDLTQWIGREELRADRIDPRIAQALAATLDLDPDGMKAGAELPPLWHWVYFTPNARRSEIGPDGHPQRGGFLPPVELPNRMWAGGRLGFRQPLRVGEAVTRISRIVRCERKSGRSGDLVFVTVEHTLSGERGVALVEEHDIVYRQPSPRGGPLAGEAVEARAEFRQRVHPDPVLLFRYSALTFNGHRIHYDHPYVTREEGYPGLVVHGPLTATLLLGAFRAAHPDKVVRRFAFRAVGPLFDTTDFDVCGRLSGPGAAELWTDCDGRLTMKADVVFD</sequence>
<gene>
    <name evidence="2" type="ORF">E6O51_13800</name>
</gene>
<feature type="domain" description="FAS1-like dehydratase" evidence="1">
    <location>
        <begin position="82"/>
        <end position="146"/>
    </location>
</feature>
<dbReference type="Pfam" id="PF13452">
    <property type="entry name" value="FAS1_DH_region"/>
    <property type="match status" value="1"/>
</dbReference>
<proteinExistence type="predicted"/>
<comment type="caution">
    <text evidence="2">The sequence shown here is derived from an EMBL/GenBank/DDBJ whole genome shotgun (WGS) entry which is preliminary data.</text>
</comment>
<dbReference type="EMBL" id="SSOD01000010">
    <property type="protein sequence ID" value="THF60539.1"/>
    <property type="molecule type" value="Genomic_DNA"/>
</dbReference>